<proteinExistence type="predicted"/>
<reference evidence="2" key="1">
    <citation type="journal article" date="2021" name="Proc. Natl. Acad. Sci. U.S.A.">
        <title>A Catalog of Tens of Thousands of Viruses from Human Metagenomes Reveals Hidden Associations with Chronic Diseases.</title>
        <authorList>
            <person name="Tisza M.J."/>
            <person name="Buck C.B."/>
        </authorList>
    </citation>
    <scope>NUCLEOTIDE SEQUENCE</scope>
    <source>
        <strain evidence="2">CtyM420</strain>
    </source>
</reference>
<sequence length="41" mass="4928">MFTFANIRMIRYPILNYICITNCFLMFLFPLACEGRRIFCA</sequence>
<protein>
    <submittedName>
        <fullName evidence="2">Uncharacterized protein</fullName>
    </submittedName>
</protein>
<accession>A0A8S5TJ02</accession>
<keyword evidence="1" id="KW-0472">Membrane</keyword>
<feature type="transmembrane region" description="Helical" evidence="1">
    <location>
        <begin position="12"/>
        <end position="32"/>
    </location>
</feature>
<evidence type="ECO:0000256" key="1">
    <source>
        <dbReference type="SAM" id="Phobius"/>
    </source>
</evidence>
<organism evidence="2">
    <name type="scientific">CrAss-like virus sp. ctyM420</name>
    <dbReference type="NCBI Taxonomy" id="2828014"/>
    <lineage>
        <taxon>Viruses</taxon>
        <taxon>Duplodnaviria</taxon>
        <taxon>Heunggongvirae</taxon>
        <taxon>Uroviricota</taxon>
        <taxon>Caudoviricetes</taxon>
        <taxon>Crassvirales</taxon>
    </lineage>
</organism>
<evidence type="ECO:0000313" key="2">
    <source>
        <dbReference type="EMBL" id="DAF63277.1"/>
    </source>
</evidence>
<keyword evidence="1" id="KW-0812">Transmembrane</keyword>
<keyword evidence="1" id="KW-1133">Transmembrane helix</keyword>
<dbReference type="EMBL" id="BK032837">
    <property type="protein sequence ID" value="DAF63277.1"/>
    <property type="molecule type" value="Genomic_DNA"/>
</dbReference>
<name>A0A8S5TJ02_9CAUD</name>